<dbReference type="GO" id="GO:0003676">
    <property type="term" value="F:nucleic acid binding"/>
    <property type="evidence" value="ECO:0007669"/>
    <property type="project" value="InterPro"/>
</dbReference>
<proteinExistence type="predicted"/>
<protein>
    <recommendedName>
        <fullName evidence="2">Tc1-like transposase DDE domain-containing protein</fullName>
    </recommendedName>
</protein>
<feature type="compositionally biased region" description="Basic residues" evidence="1">
    <location>
        <begin position="19"/>
        <end position="37"/>
    </location>
</feature>
<evidence type="ECO:0000313" key="3">
    <source>
        <dbReference type="EMBL" id="AWM31915.1"/>
    </source>
</evidence>
<dbReference type="OrthoDB" id="129174at2"/>
<sequence>MPPLRPWPGRPARGPSRAAARRAQRDAHRRAHPRRAGRLRSVDGAVNGDVFAACLDQVPRPALQPGDVVVCDNLSVHKVAGLDEIVQKYWACLLCLLPYSPDFNPIGLAFSKLKTWLRTAQARTRDLLEDAIRAAAGWITEQDAKN</sequence>
<dbReference type="Proteomes" id="UP000245999">
    <property type="component" value="Chromosome"/>
</dbReference>
<reference evidence="4" key="1">
    <citation type="submission" date="2018-04" db="EMBL/GenBank/DDBJ databases">
        <title>Complete genome of Antarctic heterotrophic bacterium Hymenobacter nivis.</title>
        <authorList>
            <person name="Terashima M."/>
        </authorList>
    </citation>
    <scope>NUCLEOTIDE SEQUENCE [LARGE SCALE GENOMIC DNA]</scope>
    <source>
        <strain evidence="4">NBRC 111535</strain>
    </source>
</reference>
<organism evidence="3 4">
    <name type="scientific">Hymenobacter nivis</name>
    <dbReference type="NCBI Taxonomy" id="1850093"/>
    <lineage>
        <taxon>Bacteria</taxon>
        <taxon>Pseudomonadati</taxon>
        <taxon>Bacteroidota</taxon>
        <taxon>Cytophagia</taxon>
        <taxon>Cytophagales</taxon>
        <taxon>Hymenobacteraceae</taxon>
        <taxon>Hymenobacter</taxon>
    </lineage>
</organism>
<dbReference type="PANTHER" id="PTHR46564">
    <property type="entry name" value="TRANSPOSASE"/>
    <property type="match status" value="1"/>
</dbReference>
<name>A0A2Z3GLX6_9BACT</name>
<dbReference type="Pfam" id="PF13358">
    <property type="entry name" value="DDE_3"/>
    <property type="match status" value="1"/>
</dbReference>
<accession>A0A2Z3GLX6</accession>
<feature type="domain" description="Tc1-like transposase DDE" evidence="2">
    <location>
        <begin position="41"/>
        <end position="126"/>
    </location>
</feature>
<evidence type="ECO:0000259" key="2">
    <source>
        <dbReference type="Pfam" id="PF13358"/>
    </source>
</evidence>
<feature type="region of interest" description="Disordered" evidence="1">
    <location>
        <begin position="1"/>
        <end position="37"/>
    </location>
</feature>
<dbReference type="AlphaFoldDB" id="A0A2Z3GLX6"/>
<dbReference type="EMBL" id="CP029145">
    <property type="protein sequence ID" value="AWM31915.1"/>
    <property type="molecule type" value="Genomic_DNA"/>
</dbReference>
<dbReference type="InterPro" id="IPR036397">
    <property type="entry name" value="RNaseH_sf"/>
</dbReference>
<dbReference type="KEGG" id="hnv:DDQ68_03390"/>
<dbReference type="Gene3D" id="3.30.420.10">
    <property type="entry name" value="Ribonuclease H-like superfamily/Ribonuclease H"/>
    <property type="match status" value="1"/>
</dbReference>
<evidence type="ECO:0000256" key="1">
    <source>
        <dbReference type="SAM" id="MobiDB-lite"/>
    </source>
</evidence>
<evidence type="ECO:0000313" key="4">
    <source>
        <dbReference type="Proteomes" id="UP000245999"/>
    </source>
</evidence>
<dbReference type="PANTHER" id="PTHR46564:SF1">
    <property type="entry name" value="TRANSPOSASE"/>
    <property type="match status" value="1"/>
</dbReference>
<gene>
    <name evidence="3" type="ORF">DDQ68_03390</name>
</gene>
<dbReference type="InterPro" id="IPR038717">
    <property type="entry name" value="Tc1-like_DDE_dom"/>
</dbReference>
<keyword evidence="4" id="KW-1185">Reference proteome</keyword>